<keyword evidence="1" id="KW-0472">Membrane</keyword>
<dbReference type="GeneID" id="28824738"/>
<feature type="transmembrane region" description="Helical" evidence="1">
    <location>
        <begin position="111"/>
        <end position="130"/>
    </location>
</feature>
<feature type="transmembrane region" description="Helical" evidence="1">
    <location>
        <begin position="52"/>
        <end position="74"/>
    </location>
</feature>
<reference evidence="2 3" key="1">
    <citation type="submission" date="2015-10" db="EMBL/GenBank/DDBJ databases">
        <title>Full genome of DAOMC 229536 Phialocephala scopiformis, a fungal endophyte of spruce producing the potent anti-insectan compound rugulosin.</title>
        <authorList>
            <consortium name="DOE Joint Genome Institute"/>
            <person name="Walker A.K."/>
            <person name="Frasz S.L."/>
            <person name="Seifert K.A."/>
            <person name="Miller J.D."/>
            <person name="Mondo S.J."/>
            <person name="Labutti K."/>
            <person name="Lipzen A."/>
            <person name="Dockter R."/>
            <person name="Kennedy M."/>
            <person name="Grigoriev I.V."/>
            <person name="Spatafora J.W."/>
        </authorList>
    </citation>
    <scope>NUCLEOTIDE SEQUENCE [LARGE SCALE GENOMIC DNA]</scope>
    <source>
        <strain evidence="2 3">CBS 120377</strain>
    </source>
</reference>
<dbReference type="RefSeq" id="XP_018071475.1">
    <property type="nucleotide sequence ID" value="XM_018215012.1"/>
</dbReference>
<proteinExistence type="predicted"/>
<dbReference type="InterPro" id="IPR025363">
    <property type="entry name" value="DUF4267"/>
</dbReference>
<dbReference type="KEGG" id="psco:LY89DRAFT_685072"/>
<protein>
    <submittedName>
        <fullName evidence="2">Uncharacterized protein</fullName>
    </submittedName>
</protein>
<sequence length="131" mass="12893">MATSSSNVQLALTTASSLMGIVAVSGGIYGMANPLGFSSTLGIPITSSTSPALPFVSFAAARNLGSGVTMLALLATGQRKAVGTVLLCGTVVAWGDAWVCNSSGGSGDKTVGHAVAGVIAAALGWGMNWVF</sequence>
<keyword evidence="3" id="KW-1185">Reference proteome</keyword>
<keyword evidence="1" id="KW-1133">Transmembrane helix</keyword>
<feature type="transmembrane region" description="Helical" evidence="1">
    <location>
        <begin position="12"/>
        <end position="32"/>
    </location>
</feature>
<dbReference type="Pfam" id="PF14087">
    <property type="entry name" value="DUF4267"/>
    <property type="match status" value="1"/>
</dbReference>
<dbReference type="InParanoid" id="A0A194XAC5"/>
<dbReference type="OrthoDB" id="5070419at2759"/>
<keyword evidence="1" id="KW-0812">Transmembrane</keyword>
<accession>A0A194XAC5</accession>
<dbReference type="Proteomes" id="UP000070700">
    <property type="component" value="Unassembled WGS sequence"/>
</dbReference>
<dbReference type="AlphaFoldDB" id="A0A194XAC5"/>
<dbReference type="EMBL" id="KQ947415">
    <property type="protein sequence ID" value="KUJ17120.1"/>
    <property type="molecule type" value="Genomic_DNA"/>
</dbReference>
<evidence type="ECO:0000256" key="1">
    <source>
        <dbReference type="SAM" id="Phobius"/>
    </source>
</evidence>
<gene>
    <name evidence="2" type="ORF">LY89DRAFT_685072</name>
</gene>
<evidence type="ECO:0000313" key="2">
    <source>
        <dbReference type="EMBL" id="KUJ17120.1"/>
    </source>
</evidence>
<evidence type="ECO:0000313" key="3">
    <source>
        <dbReference type="Proteomes" id="UP000070700"/>
    </source>
</evidence>
<organism evidence="2 3">
    <name type="scientific">Mollisia scopiformis</name>
    <name type="common">Conifer needle endophyte fungus</name>
    <name type="synonym">Phialocephala scopiformis</name>
    <dbReference type="NCBI Taxonomy" id="149040"/>
    <lineage>
        <taxon>Eukaryota</taxon>
        <taxon>Fungi</taxon>
        <taxon>Dikarya</taxon>
        <taxon>Ascomycota</taxon>
        <taxon>Pezizomycotina</taxon>
        <taxon>Leotiomycetes</taxon>
        <taxon>Helotiales</taxon>
        <taxon>Mollisiaceae</taxon>
        <taxon>Mollisia</taxon>
    </lineage>
</organism>
<name>A0A194XAC5_MOLSC</name>
<feature type="transmembrane region" description="Helical" evidence="1">
    <location>
        <begin position="81"/>
        <end position="99"/>
    </location>
</feature>